<comment type="subcellular location">
    <subcellularLocation>
        <location evidence="1 15">Endoplasmic reticulum membrane</location>
        <topology evidence="1 15">Multi-pass membrane protein</topology>
    </subcellularLocation>
</comment>
<dbReference type="GO" id="GO:0004222">
    <property type="term" value="F:metalloendopeptidase activity"/>
    <property type="evidence" value="ECO:0007669"/>
    <property type="project" value="UniProtKB-UniRule"/>
</dbReference>
<feature type="transmembrane region" description="Helical" evidence="15">
    <location>
        <begin position="7"/>
        <end position="26"/>
    </location>
</feature>
<sequence>MDQFKTIVLVSLFGVPILGCVIAIVRYFGSSFYWYLFIFLVVFQFFMILVYPSFIMPLFNQFTPIEEGELRSKIFALAKKVEFPLTNLFVMDGSKRSAHSNAFFFGLFKNYRIVIFDTLLKQVKTNEVVAVVAHELGHWKLSHTMRRIVISQGIFFLNLYVLSQFILNEYIFNLFGFYGKTYPVVLGFIFFQYVSSPVDHMLNFAMNIVSRKHEYEADAFAVKHGYSLELVNALIKIHSENLSNLNPDRWYVTYHYCHPTLFERIEAITSVDIKQE</sequence>
<feature type="transmembrane region" description="Helical" evidence="15">
    <location>
        <begin position="173"/>
        <end position="194"/>
    </location>
</feature>
<keyword evidence="7 14" id="KW-0862">Zinc</keyword>
<dbReference type="OrthoDB" id="360839at2759"/>
<keyword evidence="6 15" id="KW-0256">Endoplasmic reticulum</keyword>
<dbReference type="FunFam" id="3.30.2010.10:FF:000002">
    <property type="entry name" value="CAAX prenyl protease"/>
    <property type="match status" value="1"/>
</dbReference>
<evidence type="ECO:0000256" key="11">
    <source>
        <dbReference type="ARBA" id="ARBA00044456"/>
    </source>
</evidence>
<reference evidence="18 19" key="1">
    <citation type="journal article" date="2013" name="Curr. Biol.">
        <title>Shared signatures of parasitism and phylogenomics unite Cryptomycota and microsporidia.</title>
        <authorList>
            <person name="James T.Y."/>
            <person name="Pelin A."/>
            <person name="Bonen L."/>
            <person name="Ahrendt S."/>
            <person name="Sain D."/>
            <person name="Corradi N."/>
            <person name="Stajich J.E."/>
        </authorList>
    </citation>
    <scope>NUCLEOTIDE SEQUENCE [LARGE SCALE GENOMIC DNA]</scope>
    <source>
        <strain evidence="18 19">CSF55</strain>
    </source>
</reference>
<feature type="domain" description="Peptidase M48" evidence="16">
    <location>
        <begin position="65"/>
        <end position="270"/>
    </location>
</feature>
<keyword evidence="3 15" id="KW-0812">Transmembrane</keyword>
<dbReference type="STRING" id="988480.A0A075B2P4"/>
<keyword evidence="2 15" id="KW-0645">Protease</keyword>
<evidence type="ECO:0000259" key="17">
    <source>
        <dbReference type="Pfam" id="PF16491"/>
    </source>
</evidence>
<evidence type="ECO:0000256" key="10">
    <source>
        <dbReference type="ARBA" id="ARBA00023136"/>
    </source>
</evidence>
<dbReference type="CDD" id="cd07343">
    <property type="entry name" value="M48A_Zmpste24p_like"/>
    <property type="match status" value="1"/>
</dbReference>
<comment type="function">
    <text evidence="15">Proteolytically removes the C-terminal three residues of farnesylated proteins.</text>
</comment>
<evidence type="ECO:0000256" key="13">
    <source>
        <dbReference type="PIRSR" id="PIRSR627057-1"/>
    </source>
</evidence>
<dbReference type="EMBL" id="KE560428">
    <property type="protein sequence ID" value="EPZ36837.1"/>
    <property type="molecule type" value="Genomic_DNA"/>
</dbReference>
<dbReference type="GO" id="GO:0071586">
    <property type="term" value="P:CAAX-box protein processing"/>
    <property type="evidence" value="ECO:0007669"/>
    <property type="project" value="UniProtKB-UniRule"/>
</dbReference>
<organism evidence="18 19">
    <name type="scientific">Rozella allomycis (strain CSF55)</name>
    <dbReference type="NCBI Taxonomy" id="988480"/>
    <lineage>
        <taxon>Eukaryota</taxon>
        <taxon>Fungi</taxon>
        <taxon>Fungi incertae sedis</taxon>
        <taxon>Cryptomycota</taxon>
        <taxon>Cryptomycota incertae sedis</taxon>
        <taxon>Rozella</taxon>
    </lineage>
</organism>
<dbReference type="InterPro" id="IPR027057">
    <property type="entry name" value="CAXX_Prtase_1"/>
</dbReference>
<evidence type="ECO:0000256" key="4">
    <source>
        <dbReference type="ARBA" id="ARBA00022723"/>
    </source>
</evidence>
<dbReference type="AlphaFoldDB" id="A0A075B2P4"/>
<keyword evidence="4 14" id="KW-0479">Metal-binding</keyword>
<dbReference type="GO" id="GO:0046872">
    <property type="term" value="F:metal ion binding"/>
    <property type="evidence" value="ECO:0007669"/>
    <property type="project" value="UniProtKB-UniRule"/>
</dbReference>
<evidence type="ECO:0000256" key="7">
    <source>
        <dbReference type="ARBA" id="ARBA00022833"/>
    </source>
</evidence>
<evidence type="ECO:0000313" key="19">
    <source>
        <dbReference type="Proteomes" id="UP000030755"/>
    </source>
</evidence>
<comment type="caution">
    <text evidence="15">Lacks conserved residue(s) required for the propagation of feature annotation.</text>
</comment>
<dbReference type="GO" id="GO:0005789">
    <property type="term" value="C:endoplasmic reticulum membrane"/>
    <property type="evidence" value="ECO:0007669"/>
    <property type="project" value="UniProtKB-SubCell"/>
</dbReference>
<feature type="transmembrane region" description="Helical" evidence="15">
    <location>
        <begin position="32"/>
        <end position="51"/>
    </location>
</feature>
<evidence type="ECO:0000256" key="8">
    <source>
        <dbReference type="ARBA" id="ARBA00022989"/>
    </source>
</evidence>
<feature type="active site" evidence="13">
    <location>
        <position position="135"/>
    </location>
</feature>
<feature type="domain" description="CAAX prenyl protease 1 N-terminal" evidence="17">
    <location>
        <begin position="1"/>
        <end position="61"/>
    </location>
</feature>
<dbReference type="InterPro" id="IPR001915">
    <property type="entry name" value="Peptidase_M48"/>
</dbReference>
<dbReference type="HOGENOM" id="CLU_025947_3_0_1"/>
<evidence type="ECO:0000256" key="1">
    <source>
        <dbReference type="ARBA" id="ARBA00004477"/>
    </source>
</evidence>
<keyword evidence="5 15" id="KW-0378">Hydrolase</keyword>
<comment type="cofactor">
    <cofactor evidence="14 15">
        <name>Zn(2+)</name>
        <dbReference type="ChEBI" id="CHEBI:29105"/>
    </cofactor>
    <text evidence="14 15">Binds 1 zinc ion per subunit.</text>
</comment>
<comment type="catalytic activity">
    <reaction evidence="11 15">
        <text>Hydrolyzes the peptide bond -P2-(S-farnesyl or geranylgeranyl)C-P1'-P2'-P3'-COOH where P1' and P2' are amino acids with aliphatic side chains and P3' is any C-terminal residue.</text>
        <dbReference type="EC" id="3.4.24.84"/>
    </reaction>
</comment>
<comment type="similarity">
    <text evidence="12 15">Belongs to the peptidase M48A family.</text>
</comment>
<evidence type="ECO:0000256" key="6">
    <source>
        <dbReference type="ARBA" id="ARBA00022824"/>
    </source>
</evidence>
<evidence type="ECO:0000256" key="3">
    <source>
        <dbReference type="ARBA" id="ARBA00022692"/>
    </source>
</evidence>
<feature type="active site" description="Proton donor" evidence="13">
    <location>
        <position position="218"/>
    </location>
</feature>
<keyword evidence="8 15" id="KW-1133">Transmembrane helix</keyword>
<dbReference type="Pfam" id="PF16491">
    <property type="entry name" value="Peptidase_M48_N"/>
    <property type="match status" value="1"/>
</dbReference>
<dbReference type="Pfam" id="PF01435">
    <property type="entry name" value="Peptidase_M48"/>
    <property type="match status" value="1"/>
</dbReference>
<name>A0A075B2P4_ROZAC</name>
<dbReference type="Proteomes" id="UP000030755">
    <property type="component" value="Unassembled WGS sequence"/>
</dbReference>
<dbReference type="OMA" id="HITHRTL"/>
<proteinExistence type="inferred from homology"/>
<dbReference type="Gene3D" id="3.30.2010.10">
    <property type="entry name" value="Metalloproteases ('zincins'), catalytic domain"/>
    <property type="match status" value="1"/>
</dbReference>
<dbReference type="EC" id="3.4.24.84" evidence="15"/>
<evidence type="ECO:0000256" key="15">
    <source>
        <dbReference type="RuleBase" id="RU366005"/>
    </source>
</evidence>
<evidence type="ECO:0000256" key="9">
    <source>
        <dbReference type="ARBA" id="ARBA00023049"/>
    </source>
</evidence>
<evidence type="ECO:0000313" key="18">
    <source>
        <dbReference type="EMBL" id="EPZ36837.1"/>
    </source>
</evidence>
<keyword evidence="10 15" id="KW-0472">Membrane</keyword>
<protein>
    <recommendedName>
        <fullName evidence="15">CAAX prenyl protease</fullName>
        <ecNumber evidence="15">3.4.24.84</ecNumber>
    </recommendedName>
</protein>
<evidence type="ECO:0000256" key="12">
    <source>
        <dbReference type="ARBA" id="ARBA00060927"/>
    </source>
</evidence>
<keyword evidence="9 15" id="KW-0482">Metalloprotease</keyword>
<keyword evidence="19" id="KW-1185">Reference proteome</keyword>
<evidence type="ECO:0000256" key="14">
    <source>
        <dbReference type="PIRSR" id="PIRSR627057-2"/>
    </source>
</evidence>
<feature type="transmembrane region" description="Helical" evidence="15">
    <location>
        <begin position="148"/>
        <end position="167"/>
    </location>
</feature>
<accession>A0A075B2P4</accession>
<dbReference type="InterPro" id="IPR032456">
    <property type="entry name" value="Peptidase_M48_N"/>
</dbReference>
<evidence type="ECO:0000259" key="16">
    <source>
        <dbReference type="Pfam" id="PF01435"/>
    </source>
</evidence>
<feature type="binding site" evidence="14">
    <location>
        <position position="138"/>
    </location>
    <ligand>
        <name>Zn(2+)</name>
        <dbReference type="ChEBI" id="CHEBI:29105"/>
        <note>catalytic</note>
    </ligand>
</feature>
<feature type="binding site" evidence="14">
    <location>
        <position position="134"/>
    </location>
    <ligand>
        <name>Zn(2+)</name>
        <dbReference type="ChEBI" id="CHEBI:29105"/>
        <note>catalytic</note>
    </ligand>
</feature>
<feature type="binding site" evidence="14">
    <location>
        <position position="214"/>
    </location>
    <ligand>
        <name>Zn(2+)</name>
        <dbReference type="ChEBI" id="CHEBI:29105"/>
        <note>catalytic</note>
    </ligand>
</feature>
<dbReference type="PANTHER" id="PTHR10120">
    <property type="entry name" value="CAAX PRENYL PROTEASE 1"/>
    <property type="match status" value="1"/>
</dbReference>
<evidence type="ECO:0000256" key="2">
    <source>
        <dbReference type="ARBA" id="ARBA00022670"/>
    </source>
</evidence>
<evidence type="ECO:0000256" key="5">
    <source>
        <dbReference type="ARBA" id="ARBA00022801"/>
    </source>
</evidence>
<gene>
    <name evidence="18" type="ORF">O9G_002120</name>
</gene>